<proteinExistence type="predicted"/>
<evidence type="ECO:0000313" key="2">
    <source>
        <dbReference type="Proteomes" id="UP000216433"/>
    </source>
</evidence>
<comment type="caution">
    <text evidence="1">The sequence shown here is derived from an EMBL/GenBank/DDBJ whole genome shotgun (WGS) entry which is preliminary data.</text>
</comment>
<dbReference type="InterPro" id="IPR037883">
    <property type="entry name" value="Knr4/Smi1-like_sf"/>
</dbReference>
<evidence type="ECO:0000313" key="1">
    <source>
        <dbReference type="EMBL" id="PAM74197.1"/>
    </source>
</evidence>
<accession>A0A270NQ87</accession>
<dbReference type="AlphaFoldDB" id="A0A270NQ87"/>
<sequence>MFPHAYVDLWSIASIIQLNGSYQIRRYLGDSLMGIGTDGGSTLIALDLRLLRPGQIVSFDLADLDISQGKPIAESIAELFRKFDSGLLTSDNLYP</sequence>
<organism evidence="1 2">
    <name type="scientific">Stenotrophomonas maltophilia</name>
    <name type="common">Pseudomonas maltophilia</name>
    <name type="synonym">Xanthomonas maltophilia</name>
    <dbReference type="NCBI Taxonomy" id="40324"/>
    <lineage>
        <taxon>Bacteria</taxon>
        <taxon>Pseudomonadati</taxon>
        <taxon>Pseudomonadota</taxon>
        <taxon>Gammaproteobacteria</taxon>
        <taxon>Lysobacterales</taxon>
        <taxon>Lysobacteraceae</taxon>
        <taxon>Stenotrophomonas</taxon>
        <taxon>Stenotrophomonas maltophilia group</taxon>
    </lineage>
</organism>
<protein>
    <submittedName>
        <fullName evidence="1">SMI1/KNR4 family protein</fullName>
    </submittedName>
</protein>
<dbReference type="Proteomes" id="UP000216433">
    <property type="component" value="Unassembled WGS sequence"/>
</dbReference>
<dbReference type="EMBL" id="NJGC01000002">
    <property type="protein sequence ID" value="PAM74197.1"/>
    <property type="molecule type" value="Genomic_DNA"/>
</dbReference>
<gene>
    <name evidence="1" type="ORF">CEK00_02365</name>
</gene>
<reference evidence="1 2" key="1">
    <citation type="submission" date="2017-06" db="EMBL/GenBank/DDBJ databases">
        <title>Genome sequencing and assembly of Stenotrophomonas maltophilia DF07.</title>
        <authorList>
            <person name="Iyer R."/>
        </authorList>
    </citation>
    <scope>NUCLEOTIDE SEQUENCE [LARGE SCALE GENOMIC DNA]</scope>
    <source>
        <strain evidence="1 2">DF07</strain>
    </source>
</reference>
<dbReference type="Gene3D" id="3.40.1580.10">
    <property type="entry name" value="SMI1/KNR4-like"/>
    <property type="match status" value="1"/>
</dbReference>
<name>A0A270NQ87_STEMA</name>